<reference evidence="2 3" key="1">
    <citation type="journal article" date="2013" name="PLoS ONE">
        <title>Predicting the Proteins of Angomonas deanei, Strigomonas culicis and Their Respective Endosymbionts Reveals New Aspects of the Trypanosomatidae Family.</title>
        <authorList>
            <person name="Motta M.C."/>
            <person name="Martins A.C."/>
            <person name="de Souza S.S."/>
            <person name="Catta-Preta C.M."/>
            <person name="Silva R."/>
            <person name="Klein C.C."/>
            <person name="de Almeida L.G."/>
            <person name="de Lima Cunha O."/>
            <person name="Ciapina L.P."/>
            <person name="Brocchi M."/>
            <person name="Colabardini A.C."/>
            <person name="de Araujo Lima B."/>
            <person name="Machado C.R."/>
            <person name="de Almeida Soares C.M."/>
            <person name="Probst C.M."/>
            <person name="de Menezes C.B."/>
            <person name="Thompson C.E."/>
            <person name="Bartholomeu D.C."/>
            <person name="Gradia D.F."/>
            <person name="Pavoni D.P."/>
            <person name="Grisard E.C."/>
            <person name="Fantinatti-Garboggini F."/>
            <person name="Marchini F.K."/>
            <person name="Rodrigues-Luiz G.F."/>
            <person name="Wagner G."/>
            <person name="Goldman G.H."/>
            <person name="Fietto J.L."/>
            <person name="Elias M.C."/>
            <person name="Goldman M.H."/>
            <person name="Sagot M.F."/>
            <person name="Pereira M."/>
            <person name="Stoco P.H."/>
            <person name="de Mendonca-Neto R.P."/>
            <person name="Teixeira S.M."/>
            <person name="Maciel T.E."/>
            <person name="de Oliveira Mendes T.A."/>
            <person name="Urmenyi T.P."/>
            <person name="de Souza W."/>
            <person name="Schenkman S."/>
            <person name="de Vasconcelos A.T."/>
        </authorList>
    </citation>
    <scope>NUCLEOTIDE SEQUENCE [LARGE SCALE GENOMIC DNA]</scope>
</reference>
<dbReference type="PANTHER" id="PTHR12774:SF2">
    <property type="entry name" value="PEROXISOMAL BIOGENESIS FACTOR 19"/>
    <property type="match status" value="1"/>
</dbReference>
<evidence type="ECO:0000313" key="3">
    <source>
        <dbReference type="Proteomes" id="UP000015354"/>
    </source>
</evidence>
<dbReference type="Proteomes" id="UP000015354">
    <property type="component" value="Unassembled WGS sequence"/>
</dbReference>
<sequence length="286" mass="32246">MAHNEDEDLDALLNEAMDIVDEQDQKQKTNDAKEKQKLDSDIEKTLDELEGNSAKDILNMFQPFVDAMASGDMSEDAVNNMKKAVGDFFVSVEDGSNTLSNFLSTEDRKELDRLREMMNAMESNDDAKAQQMLADLQRDKPHLANMDDFSKVGFASAQEYEEVMRKLSETLGQSSEATAAAVQEEGAASENVTNMLLSTILDPQFVEPLKLMRDAYAPWLEAHLDLSEVDRSRYTQQCQKATEICDFLRVPVDKEDTERVEKLLHLMSEFSDLGEPPQDLTSFAHN</sequence>
<proteinExistence type="predicted"/>
<evidence type="ECO:0000256" key="1">
    <source>
        <dbReference type="SAM" id="MobiDB-lite"/>
    </source>
</evidence>
<dbReference type="OrthoDB" id="21292at2759"/>
<protein>
    <submittedName>
        <fullName evidence="2">Peroxin-19</fullName>
    </submittedName>
</protein>
<dbReference type="PANTHER" id="PTHR12774">
    <property type="entry name" value="PEROXISOMAL BIOGENESIS FACTOR 19"/>
    <property type="match status" value="1"/>
</dbReference>
<name>S9WCM9_9TRYP</name>
<dbReference type="AlphaFoldDB" id="S9WCM9"/>
<evidence type="ECO:0000313" key="2">
    <source>
        <dbReference type="EMBL" id="EPY33825.1"/>
    </source>
</evidence>
<keyword evidence="3" id="KW-1185">Reference proteome</keyword>
<comment type="caution">
    <text evidence="2">The sequence shown here is derived from an EMBL/GenBank/DDBJ whole genome shotgun (WGS) entry which is preliminary data.</text>
</comment>
<dbReference type="Pfam" id="PF04614">
    <property type="entry name" value="Pex19"/>
    <property type="match status" value="1"/>
</dbReference>
<dbReference type="GO" id="GO:0005778">
    <property type="term" value="C:peroxisomal membrane"/>
    <property type="evidence" value="ECO:0007669"/>
    <property type="project" value="TreeGrafter"/>
</dbReference>
<dbReference type="Gene3D" id="1.20.120.900">
    <property type="entry name" value="Pex19, mPTS binding domain"/>
    <property type="match status" value="1"/>
</dbReference>
<feature type="compositionally biased region" description="Basic and acidic residues" evidence="1">
    <location>
        <begin position="23"/>
        <end position="40"/>
    </location>
</feature>
<dbReference type="InterPro" id="IPR006708">
    <property type="entry name" value="Pex19"/>
</dbReference>
<dbReference type="EMBL" id="ATMH01001941">
    <property type="protein sequence ID" value="EPY33825.1"/>
    <property type="molecule type" value="Genomic_DNA"/>
</dbReference>
<gene>
    <name evidence="2" type="ORF">STCU_01941</name>
</gene>
<organism evidence="2 3">
    <name type="scientific">Strigomonas culicis</name>
    <dbReference type="NCBI Taxonomy" id="28005"/>
    <lineage>
        <taxon>Eukaryota</taxon>
        <taxon>Discoba</taxon>
        <taxon>Euglenozoa</taxon>
        <taxon>Kinetoplastea</taxon>
        <taxon>Metakinetoplastina</taxon>
        <taxon>Trypanosomatida</taxon>
        <taxon>Trypanosomatidae</taxon>
        <taxon>Strigomonadinae</taxon>
        <taxon>Strigomonas</taxon>
    </lineage>
</organism>
<dbReference type="InterPro" id="IPR038322">
    <property type="entry name" value="Pex19_C_sf"/>
</dbReference>
<feature type="region of interest" description="Disordered" evidence="1">
    <location>
        <begin position="1"/>
        <end position="40"/>
    </location>
</feature>
<feature type="compositionally biased region" description="Acidic residues" evidence="1">
    <location>
        <begin position="1"/>
        <end position="10"/>
    </location>
</feature>
<dbReference type="GO" id="GO:0033328">
    <property type="term" value="F:peroxisome membrane targeting sequence binding"/>
    <property type="evidence" value="ECO:0007669"/>
    <property type="project" value="TreeGrafter"/>
</dbReference>
<accession>S9WCM9</accession>
<dbReference type="GO" id="GO:0045046">
    <property type="term" value="P:protein import into peroxisome membrane"/>
    <property type="evidence" value="ECO:0007669"/>
    <property type="project" value="TreeGrafter"/>
</dbReference>